<evidence type="ECO:0000313" key="2">
    <source>
        <dbReference type="Proteomes" id="UP000051757"/>
    </source>
</evidence>
<protein>
    <submittedName>
        <fullName evidence="1">Uncharacterized protein</fullName>
    </submittedName>
</protein>
<dbReference type="EMBL" id="LLXV01000057">
    <property type="protein sequence ID" value="KRG48428.1"/>
    <property type="molecule type" value="Genomic_DNA"/>
</dbReference>
<keyword evidence="2" id="KW-1185">Reference proteome</keyword>
<comment type="caution">
    <text evidence="1">The sequence shown here is derived from an EMBL/GenBank/DDBJ whole genome shotgun (WGS) entry which is preliminary data.</text>
</comment>
<organism evidence="1 2">
    <name type="scientific">Stenotrophomonas beteli</name>
    <dbReference type="NCBI Taxonomy" id="3384461"/>
    <lineage>
        <taxon>Bacteria</taxon>
        <taxon>Pseudomonadati</taxon>
        <taxon>Pseudomonadota</taxon>
        <taxon>Gammaproteobacteria</taxon>
        <taxon>Lysobacterales</taxon>
        <taxon>Lysobacteraceae</taxon>
        <taxon>Stenotrophomonas</taxon>
        <taxon>Stenotrophomonas maltophilia group</taxon>
    </lineage>
</organism>
<gene>
    <name evidence="1" type="ORF">ARC23_16435</name>
</gene>
<name>A0A0R0ATG5_9GAMM</name>
<evidence type="ECO:0000313" key="1">
    <source>
        <dbReference type="EMBL" id="KRG48428.1"/>
    </source>
</evidence>
<dbReference type="Proteomes" id="UP000051757">
    <property type="component" value="Unassembled WGS sequence"/>
</dbReference>
<reference evidence="1 2" key="1">
    <citation type="journal article" date="2016" name="Front. Microbiol.">
        <title>Genome Sequence of Type Strains of Genus Stenotrophomonas.</title>
        <authorList>
            <person name="Patil P.P."/>
            <person name="Midha S."/>
            <person name="Kumar S."/>
            <person name="Patil P.B."/>
        </authorList>
    </citation>
    <scope>NUCLEOTIDE SEQUENCE [LARGE SCALE GENOMIC DNA]</scope>
    <source>
        <strain evidence="1 2">LMG 978</strain>
    </source>
</reference>
<accession>A0A0R0ATG5</accession>
<dbReference type="OrthoDB" id="4775248at2"/>
<proteinExistence type="predicted"/>
<sequence length="296" mass="33833">MPKQVRGLSVYRSTIERLPQFRLLSSPLTEDQAAMLGFDGVPLAGASIVPSAEGPATFFNARGKEIVRKDLPMITKSRSINTSWKDWHGQTHHGTQTRSYETYPREHIAPPGEFLTAVETEGGIAMATRIIDRTEPEESIANLVNLYLECFPHFEIVDPSLAVPVRVEKVNWRILPPGKFPFDRAMQVLDNYLEQLTESDRAAARQRIRIITRHEPDFMAVGLGGFSEYIVFGFTRKSRYVFESPETGNATYIFRNEWEEVSQLTKRQILQEQLQEARIIHTSRWAIEVSEAIQRK</sequence>
<dbReference type="AlphaFoldDB" id="A0A0R0ATG5"/>